<protein>
    <submittedName>
        <fullName evidence="1">Uncharacterized protein</fullName>
    </submittedName>
</protein>
<name>A0A813F400_POLGL</name>
<dbReference type="EMBL" id="CAJNNV010018748">
    <property type="protein sequence ID" value="CAE8606169.1"/>
    <property type="molecule type" value="Genomic_DNA"/>
</dbReference>
<accession>A0A813F400</accession>
<dbReference type="AlphaFoldDB" id="A0A813F400"/>
<keyword evidence="2" id="KW-1185">Reference proteome</keyword>
<evidence type="ECO:0000313" key="2">
    <source>
        <dbReference type="Proteomes" id="UP000654075"/>
    </source>
</evidence>
<dbReference type="Proteomes" id="UP000654075">
    <property type="component" value="Unassembled WGS sequence"/>
</dbReference>
<evidence type="ECO:0000313" key="1">
    <source>
        <dbReference type="EMBL" id="CAE8606169.1"/>
    </source>
</evidence>
<reference evidence="1" key="1">
    <citation type="submission" date="2021-02" db="EMBL/GenBank/DDBJ databases">
        <authorList>
            <person name="Dougan E. K."/>
            <person name="Rhodes N."/>
            <person name="Thang M."/>
            <person name="Chan C."/>
        </authorList>
    </citation>
    <scope>NUCLEOTIDE SEQUENCE</scope>
</reference>
<comment type="caution">
    <text evidence="1">The sequence shown here is derived from an EMBL/GenBank/DDBJ whole genome shotgun (WGS) entry which is preliminary data.</text>
</comment>
<sequence>MATTYVLRCVSSAVSSQLVISAMAARLIWVAQLSHGTPLQDLLALAWPVIMKYAMKVVLKKVMVKTSVKKKFNIDIDANGFSNTKFLGKSIGMSNQIITTIEMGHLSLAKIDRTMWEIEKFRGAEEVKNGLDNYCFLMRDTLRKGVRRSLLPATRTKTIWLCRRLCIG</sequence>
<proteinExistence type="predicted"/>
<organism evidence="1 2">
    <name type="scientific">Polarella glacialis</name>
    <name type="common">Dinoflagellate</name>
    <dbReference type="NCBI Taxonomy" id="89957"/>
    <lineage>
        <taxon>Eukaryota</taxon>
        <taxon>Sar</taxon>
        <taxon>Alveolata</taxon>
        <taxon>Dinophyceae</taxon>
        <taxon>Suessiales</taxon>
        <taxon>Suessiaceae</taxon>
        <taxon>Polarella</taxon>
    </lineage>
</organism>
<gene>
    <name evidence="1" type="ORF">PGLA1383_LOCUS24156</name>
</gene>